<dbReference type="Pfam" id="PF01197">
    <property type="entry name" value="Ribosomal_L31"/>
    <property type="match status" value="1"/>
</dbReference>
<evidence type="ECO:0000256" key="2">
    <source>
        <dbReference type="ARBA" id="ARBA00023274"/>
    </source>
</evidence>
<dbReference type="InterPro" id="IPR034704">
    <property type="entry name" value="Ribosomal_bL28/bL31-like_sf"/>
</dbReference>
<comment type="caution">
    <text evidence="3">The sequence shown here is derived from an EMBL/GenBank/DDBJ whole genome shotgun (WGS) entry which is preliminary data.</text>
</comment>
<proteinExistence type="predicted"/>
<organism evidence="3">
    <name type="scientific">mine drainage metagenome</name>
    <dbReference type="NCBI Taxonomy" id="410659"/>
    <lineage>
        <taxon>unclassified sequences</taxon>
        <taxon>metagenomes</taxon>
        <taxon>ecological metagenomes</taxon>
    </lineage>
</organism>
<dbReference type="Gene3D" id="4.10.830.30">
    <property type="entry name" value="Ribosomal protein L31"/>
    <property type="match status" value="1"/>
</dbReference>
<dbReference type="GO" id="GO:0005840">
    <property type="term" value="C:ribosome"/>
    <property type="evidence" value="ECO:0007669"/>
    <property type="project" value="UniProtKB-KW"/>
</dbReference>
<name>A0A1J5QJK5_9ZZZZ</name>
<dbReference type="EMBL" id="MLJW01000700">
    <property type="protein sequence ID" value="OIQ83466.1"/>
    <property type="molecule type" value="Genomic_DNA"/>
</dbReference>
<evidence type="ECO:0000313" key="3">
    <source>
        <dbReference type="EMBL" id="OIQ83466.1"/>
    </source>
</evidence>
<dbReference type="NCBIfam" id="NF002462">
    <property type="entry name" value="PRK01678.1"/>
    <property type="match status" value="1"/>
</dbReference>
<dbReference type="SUPFAM" id="SSF143800">
    <property type="entry name" value="L28p-like"/>
    <property type="match status" value="1"/>
</dbReference>
<dbReference type="InterPro" id="IPR042105">
    <property type="entry name" value="Ribosomal_bL31_sf"/>
</dbReference>
<dbReference type="InterPro" id="IPR002150">
    <property type="entry name" value="Ribosomal_bL31"/>
</dbReference>
<dbReference type="PRINTS" id="PR01249">
    <property type="entry name" value="RIBOSOMALL31"/>
</dbReference>
<evidence type="ECO:0000256" key="1">
    <source>
        <dbReference type="ARBA" id="ARBA00022980"/>
    </source>
</evidence>
<dbReference type="AlphaFoldDB" id="A0A1J5QJK5"/>
<gene>
    <name evidence="3" type="primary">rpmE2_6</name>
    <name evidence="3" type="ORF">GALL_347270</name>
</gene>
<dbReference type="GO" id="GO:0006412">
    <property type="term" value="P:translation"/>
    <property type="evidence" value="ECO:0007669"/>
    <property type="project" value="InterPro"/>
</dbReference>
<dbReference type="NCBIfam" id="TIGR00105">
    <property type="entry name" value="L31"/>
    <property type="match status" value="1"/>
</dbReference>
<dbReference type="InterPro" id="IPR027493">
    <property type="entry name" value="Ribosomal_bL31_B"/>
</dbReference>
<dbReference type="GO" id="GO:0003735">
    <property type="term" value="F:structural constituent of ribosome"/>
    <property type="evidence" value="ECO:0007669"/>
    <property type="project" value="InterPro"/>
</dbReference>
<dbReference type="GO" id="GO:1990904">
    <property type="term" value="C:ribonucleoprotein complex"/>
    <property type="evidence" value="ECO:0007669"/>
    <property type="project" value="UniProtKB-KW"/>
</dbReference>
<sequence>MRVLAKYGALRGAAAAGRLAKELLMKTGIHPEYRDVCFVDQSNGAKFVIPSTAQTRETIKLEDGREMPLMKLDTSSESHAFYTGTQKSIDSLGGRVDKFRQKFARAAAARK</sequence>
<protein>
    <submittedName>
        <fullName evidence="3">50S ribosomal protein L31 type B</fullName>
    </submittedName>
</protein>
<reference evidence="3" key="1">
    <citation type="submission" date="2016-10" db="EMBL/GenBank/DDBJ databases">
        <title>Sequence of Gallionella enrichment culture.</title>
        <authorList>
            <person name="Poehlein A."/>
            <person name="Muehling M."/>
            <person name="Daniel R."/>
        </authorList>
    </citation>
    <scope>NUCLEOTIDE SEQUENCE</scope>
</reference>
<keyword evidence="1 3" id="KW-0689">Ribosomal protein</keyword>
<dbReference type="PANTHER" id="PTHR33280">
    <property type="entry name" value="50S RIBOSOMAL PROTEIN L31, CHLOROPLASTIC"/>
    <property type="match status" value="1"/>
</dbReference>
<dbReference type="PANTHER" id="PTHR33280:SF1">
    <property type="entry name" value="LARGE RIBOSOMAL SUBUNIT PROTEIN BL31C"/>
    <property type="match status" value="1"/>
</dbReference>
<accession>A0A1J5QJK5</accession>
<keyword evidence="2" id="KW-0687">Ribonucleoprotein</keyword>